<dbReference type="InterPro" id="IPR040890">
    <property type="entry name" value="Znf_CopZ"/>
</dbReference>
<sequence>MNFSIGNTRGSGVLVSNPVRSSCPVCGNEGVSVSAMTVGHLVTDEFRNLVLGDKYRVCMAKDCDVVYFDNDSEGTFVKNQVRVPVWFKRDANPKFACYCSKVTEAQVIEAVEHGARTVSEVNAATGTMKNSNCRENNPLGVCCHKIIQEAIDKAKLGIVKTD</sequence>
<reference evidence="2 3" key="1">
    <citation type="submission" date="2021-03" db="EMBL/GenBank/DDBJ databases">
        <title>Genomic Encyclopedia of Type Strains, Phase IV (KMG-IV): sequencing the most valuable type-strain genomes for metagenomic binning, comparative biology and taxonomic classification.</title>
        <authorList>
            <person name="Goeker M."/>
        </authorList>
    </citation>
    <scope>NUCLEOTIDE SEQUENCE [LARGE SCALE GENOMIC DNA]</scope>
    <source>
        <strain evidence="2 3">DSM 6139</strain>
    </source>
</reference>
<organism evidence="2 3">
    <name type="scientific">Youngiibacter multivorans</name>
    <dbReference type="NCBI Taxonomy" id="937251"/>
    <lineage>
        <taxon>Bacteria</taxon>
        <taxon>Bacillati</taxon>
        <taxon>Bacillota</taxon>
        <taxon>Clostridia</taxon>
        <taxon>Eubacteriales</taxon>
        <taxon>Clostridiaceae</taxon>
        <taxon>Youngiibacter</taxon>
    </lineage>
</organism>
<dbReference type="Gene3D" id="2.20.25.270">
    <property type="match status" value="1"/>
</dbReference>
<name>A0ABS4G5Q6_9CLOT</name>
<evidence type="ECO:0000313" key="3">
    <source>
        <dbReference type="Proteomes" id="UP001519271"/>
    </source>
</evidence>
<dbReference type="Gene3D" id="1.10.10.1100">
    <property type="entry name" value="BFD-like [2Fe-2S]-binding domain"/>
    <property type="match status" value="1"/>
</dbReference>
<feature type="domain" description="CopZ zinc binding" evidence="1">
    <location>
        <begin position="21"/>
        <end position="82"/>
    </location>
</feature>
<dbReference type="Proteomes" id="UP001519271">
    <property type="component" value="Unassembled WGS sequence"/>
</dbReference>
<keyword evidence="3" id="KW-1185">Reference proteome</keyword>
<gene>
    <name evidence="2" type="ORF">J2Z34_002364</name>
</gene>
<dbReference type="Pfam" id="PF18423">
    <property type="entry name" value="zf_CopZ"/>
    <property type="match status" value="1"/>
</dbReference>
<dbReference type="RefSeq" id="WP_209460049.1">
    <property type="nucleotide sequence ID" value="NZ_JAGGKC010000020.1"/>
</dbReference>
<dbReference type="InterPro" id="IPR041854">
    <property type="entry name" value="BFD-like_2Fe2S-bd_dom_sf"/>
</dbReference>
<dbReference type="CDD" id="cd10141">
    <property type="entry name" value="CopZ-like_Fer2_BFD-like"/>
    <property type="match status" value="1"/>
</dbReference>
<accession>A0ABS4G5Q6</accession>
<dbReference type="EMBL" id="JAGGKC010000020">
    <property type="protein sequence ID" value="MBP1919868.1"/>
    <property type="molecule type" value="Genomic_DNA"/>
</dbReference>
<protein>
    <submittedName>
        <fullName evidence="2">Bacterioferritin-associated ferredoxin</fullName>
    </submittedName>
</protein>
<proteinExistence type="predicted"/>
<evidence type="ECO:0000259" key="1">
    <source>
        <dbReference type="Pfam" id="PF18423"/>
    </source>
</evidence>
<comment type="caution">
    <text evidence="2">The sequence shown here is derived from an EMBL/GenBank/DDBJ whole genome shotgun (WGS) entry which is preliminary data.</text>
</comment>
<evidence type="ECO:0000313" key="2">
    <source>
        <dbReference type="EMBL" id="MBP1919868.1"/>
    </source>
</evidence>